<evidence type="ECO:0000256" key="1">
    <source>
        <dbReference type="SAM" id="MobiDB-lite"/>
    </source>
</evidence>
<protein>
    <submittedName>
        <fullName evidence="2">Uncharacterized protein</fullName>
    </submittedName>
</protein>
<reference evidence="2" key="1">
    <citation type="submission" date="2019-08" db="EMBL/GenBank/DDBJ databases">
        <authorList>
            <person name="Kucharzyk K."/>
            <person name="Murdoch R.W."/>
            <person name="Higgins S."/>
            <person name="Loffler F."/>
        </authorList>
    </citation>
    <scope>NUCLEOTIDE SEQUENCE</scope>
</reference>
<organism evidence="2">
    <name type="scientific">bioreactor metagenome</name>
    <dbReference type="NCBI Taxonomy" id="1076179"/>
    <lineage>
        <taxon>unclassified sequences</taxon>
        <taxon>metagenomes</taxon>
        <taxon>ecological metagenomes</taxon>
    </lineage>
</organism>
<feature type="region of interest" description="Disordered" evidence="1">
    <location>
        <begin position="86"/>
        <end position="106"/>
    </location>
</feature>
<gene>
    <name evidence="2" type="ORF">SDC9_143312</name>
</gene>
<sequence>MDDARKGEGDRLAPLLEPQAVPHALEHVLVEMGVGVDKSGGKELSRGVEHRFTAIGGKAPPDFGDLIALHQHVGVSEHLIGRGDHIGGVFNQQHGPAPPIRPRCRR</sequence>
<name>A0A645E3R3_9ZZZZ</name>
<accession>A0A645E3R3</accession>
<feature type="compositionally biased region" description="Pro residues" evidence="1">
    <location>
        <begin position="96"/>
        <end position="106"/>
    </location>
</feature>
<comment type="caution">
    <text evidence="2">The sequence shown here is derived from an EMBL/GenBank/DDBJ whole genome shotgun (WGS) entry which is preliminary data.</text>
</comment>
<proteinExistence type="predicted"/>
<dbReference type="AlphaFoldDB" id="A0A645E3R3"/>
<dbReference type="EMBL" id="VSSQ01042560">
    <property type="protein sequence ID" value="MPM96155.1"/>
    <property type="molecule type" value="Genomic_DNA"/>
</dbReference>
<evidence type="ECO:0000313" key="2">
    <source>
        <dbReference type="EMBL" id="MPM96155.1"/>
    </source>
</evidence>